<name>A0ACC3ATC4_9EURO</name>
<proteinExistence type="predicted"/>
<evidence type="ECO:0000313" key="1">
    <source>
        <dbReference type="EMBL" id="KAK1140845.1"/>
    </source>
</evidence>
<organism evidence="1 2">
    <name type="scientific">Aspergillus melleus</name>
    <dbReference type="NCBI Taxonomy" id="138277"/>
    <lineage>
        <taxon>Eukaryota</taxon>
        <taxon>Fungi</taxon>
        <taxon>Dikarya</taxon>
        <taxon>Ascomycota</taxon>
        <taxon>Pezizomycotina</taxon>
        <taxon>Eurotiomycetes</taxon>
        <taxon>Eurotiomycetidae</taxon>
        <taxon>Eurotiales</taxon>
        <taxon>Aspergillaceae</taxon>
        <taxon>Aspergillus</taxon>
        <taxon>Aspergillus subgen. Circumdati</taxon>
    </lineage>
</organism>
<evidence type="ECO:0000313" key="2">
    <source>
        <dbReference type="Proteomes" id="UP001177260"/>
    </source>
</evidence>
<accession>A0ACC3ATC4</accession>
<protein>
    <submittedName>
        <fullName evidence="1">Uncharacterized protein</fullName>
    </submittedName>
</protein>
<comment type="caution">
    <text evidence="1">The sequence shown here is derived from an EMBL/GenBank/DDBJ whole genome shotgun (WGS) entry which is preliminary data.</text>
</comment>
<dbReference type="Proteomes" id="UP001177260">
    <property type="component" value="Unassembled WGS sequence"/>
</dbReference>
<gene>
    <name evidence="1" type="ORF">N8T08_009842</name>
</gene>
<dbReference type="EMBL" id="JAOPJF010000074">
    <property type="protein sequence ID" value="KAK1140845.1"/>
    <property type="molecule type" value="Genomic_DNA"/>
</dbReference>
<keyword evidence="2" id="KW-1185">Reference proteome</keyword>
<sequence>MHQIYGPIVRINPRGIHISDPSFYHEIYASSARHRDKHAGIVAGLGVPASLVATITHDHHRLRRSLLGKVACLDDAYAGIASDIITQYLYGQCCNCLELENFGNHIRDAILRLLSFVHFRKYAPWLIKRLRMLPLDTLRRVQPGMAAIFDITEMVDLWNRDLEKKEARRTENVKELPVFHRLADPKVPAAERTPQRLQDERILLLLAGTDTTAIALTTATFRVFDNEQVLQRLQAEVQDAIPTPTSPASVLQLEKLPYLTAVIYESLRLSYGPVMRLPRVVPTEALQYGDYVIPSWTPMSSISYFIHRDLILFPEPSSFKPERWLQDHEQTDHLKRYIVNFSKSSRVCLGMG</sequence>
<reference evidence="1 2" key="1">
    <citation type="journal article" date="2023" name="ACS Omega">
        <title>Identification of the Neoaspergillic Acid Biosynthesis Gene Cluster by Establishing an In Vitro CRISPR-Ribonucleoprotein Genetic System in Aspergillus melleus.</title>
        <authorList>
            <person name="Yuan B."/>
            <person name="Grau M.F."/>
            <person name="Murata R.M."/>
            <person name="Torok T."/>
            <person name="Venkateswaran K."/>
            <person name="Stajich J.E."/>
            <person name="Wang C.C.C."/>
        </authorList>
    </citation>
    <scope>NUCLEOTIDE SEQUENCE [LARGE SCALE GENOMIC DNA]</scope>
    <source>
        <strain evidence="1 2">IMV 1140</strain>
    </source>
</reference>